<evidence type="ECO:0000256" key="1">
    <source>
        <dbReference type="ARBA" id="ARBA00004141"/>
    </source>
</evidence>
<evidence type="ECO:0000256" key="2">
    <source>
        <dbReference type="ARBA" id="ARBA00009399"/>
    </source>
</evidence>
<organism evidence="8 9">
    <name type="scientific">Asticcacaulis machinosus</name>
    <dbReference type="NCBI Taxonomy" id="2984211"/>
    <lineage>
        <taxon>Bacteria</taxon>
        <taxon>Pseudomonadati</taxon>
        <taxon>Pseudomonadota</taxon>
        <taxon>Alphaproteobacteria</taxon>
        <taxon>Caulobacterales</taxon>
        <taxon>Caulobacteraceae</taxon>
        <taxon>Asticcacaulis</taxon>
    </lineage>
</organism>
<evidence type="ECO:0000313" key="9">
    <source>
        <dbReference type="Proteomes" id="UP001218579"/>
    </source>
</evidence>
<feature type="transmembrane region" description="Helical" evidence="6">
    <location>
        <begin position="97"/>
        <end position="117"/>
    </location>
</feature>
<sequence>MIPGLNYTPDPVKQPLLHRIMTILAMPMVGQFARFLMVGATATLTHSLILFLLVEYAHLKPQIGNAIGFCGGVTVSYILNSRFTFRARSGNASNFRFVRFLGVTGIGFCLNGLLFGLFHNMGLHYLVAQLMATAIVVFWNFFGSRLLVFFHHPHKTDA</sequence>
<dbReference type="PANTHER" id="PTHR38459">
    <property type="entry name" value="PROPHAGE BACTOPRENOL-LINKED GLUCOSE TRANSLOCASE HOMOLOG"/>
    <property type="match status" value="1"/>
</dbReference>
<feature type="domain" description="GtrA/DPMS transmembrane" evidence="7">
    <location>
        <begin position="34"/>
        <end position="149"/>
    </location>
</feature>
<keyword evidence="9" id="KW-1185">Reference proteome</keyword>
<comment type="subcellular location">
    <subcellularLocation>
        <location evidence="1">Membrane</location>
        <topology evidence="1">Multi-pass membrane protein</topology>
    </subcellularLocation>
</comment>
<dbReference type="EMBL" id="JAQQKV010000002">
    <property type="protein sequence ID" value="MDC7676560.1"/>
    <property type="molecule type" value="Genomic_DNA"/>
</dbReference>
<feature type="transmembrane region" description="Helical" evidence="6">
    <location>
        <begin position="123"/>
        <end position="142"/>
    </location>
</feature>
<dbReference type="InterPro" id="IPR007267">
    <property type="entry name" value="GtrA_DPMS_TM"/>
</dbReference>
<name>A0ABT5HJY9_9CAUL</name>
<evidence type="ECO:0000313" key="8">
    <source>
        <dbReference type="EMBL" id="MDC7676560.1"/>
    </source>
</evidence>
<feature type="transmembrane region" description="Helical" evidence="6">
    <location>
        <begin position="35"/>
        <end position="54"/>
    </location>
</feature>
<evidence type="ECO:0000256" key="4">
    <source>
        <dbReference type="ARBA" id="ARBA00022989"/>
    </source>
</evidence>
<keyword evidence="5 6" id="KW-0472">Membrane</keyword>
<gene>
    <name evidence="8" type="ORF">PQU98_10490</name>
</gene>
<dbReference type="PANTHER" id="PTHR38459:SF1">
    <property type="entry name" value="PROPHAGE BACTOPRENOL-LINKED GLUCOSE TRANSLOCASE HOMOLOG"/>
    <property type="match status" value="1"/>
</dbReference>
<dbReference type="Proteomes" id="UP001218579">
    <property type="component" value="Unassembled WGS sequence"/>
</dbReference>
<comment type="similarity">
    <text evidence="2">Belongs to the GtrA family.</text>
</comment>
<evidence type="ECO:0000256" key="5">
    <source>
        <dbReference type="ARBA" id="ARBA00023136"/>
    </source>
</evidence>
<comment type="caution">
    <text evidence="8">The sequence shown here is derived from an EMBL/GenBank/DDBJ whole genome shotgun (WGS) entry which is preliminary data.</text>
</comment>
<evidence type="ECO:0000259" key="7">
    <source>
        <dbReference type="Pfam" id="PF04138"/>
    </source>
</evidence>
<accession>A0ABT5HJY9</accession>
<dbReference type="RefSeq" id="WP_272744893.1">
    <property type="nucleotide sequence ID" value="NZ_JAQQKV010000002.1"/>
</dbReference>
<dbReference type="InterPro" id="IPR051401">
    <property type="entry name" value="GtrA_CellWall_Glycosyl"/>
</dbReference>
<keyword evidence="3 6" id="KW-0812">Transmembrane</keyword>
<reference evidence="8 9" key="1">
    <citation type="submission" date="2023-01" db="EMBL/GenBank/DDBJ databases">
        <title>Novel species of the genus Asticcacaulis isolated from rivers.</title>
        <authorList>
            <person name="Lu H."/>
        </authorList>
    </citation>
    <scope>NUCLEOTIDE SEQUENCE [LARGE SCALE GENOMIC DNA]</scope>
    <source>
        <strain evidence="8 9">LKC15W</strain>
    </source>
</reference>
<dbReference type="Pfam" id="PF04138">
    <property type="entry name" value="GtrA_DPMS_TM"/>
    <property type="match status" value="1"/>
</dbReference>
<protein>
    <submittedName>
        <fullName evidence="8">GtrA family protein</fullName>
    </submittedName>
</protein>
<evidence type="ECO:0000256" key="3">
    <source>
        <dbReference type="ARBA" id="ARBA00022692"/>
    </source>
</evidence>
<keyword evidence="4 6" id="KW-1133">Transmembrane helix</keyword>
<evidence type="ECO:0000256" key="6">
    <source>
        <dbReference type="SAM" id="Phobius"/>
    </source>
</evidence>
<proteinExistence type="inferred from homology"/>
<feature type="transmembrane region" description="Helical" evidence="6">
    <location>
        <begin position="66"/>
        <end position="85"/>
    </location>
</feature>